<dbReference type="Pfam" id="PF13409">
    <property type="entry name" value="GST_N_2"/>
    <property type="match status" value="1"/>
</dbReference>
<protein>
    <recommendedName>
        <fullName evidence="1">GST N-terminal domain-containing protein</fullName>
    </recommendedName>
</protein>
<dbReference type="SUPFAM" id="SSF52833">
    <property type="entry name" value="Thioredoxin-like"/>
    <property type="match status" value="1"/>
</dbReference>
<dbReference type="OrthoDB" id="202840at2759"/>
<dbReference type="Gene3D" id="1.20.1050.10">
    <property type="match status" value="1"/>
</dbReference>
<reference evidence="2 3" key="1">
    <citation type="journal article" date="2018" name="Biotechnol. Biofuels">
        <title>Integrative visual omics of the white-rot fungus Polyporus brumalis exposes the biotechnological potential of its oxidative enzymes for delignifying raw plant biomass.</title>
        <authorList>
            <person name="Miyauchi S."/>
            <person name="Rancon A."/>
            <person name="Drula E."/>
            <person name="Hage H."/>
            <person name="Chaduli D."/>
            <person name="Favel A."/>
            <person name="Grisel S."/>
            <person name="Henrissat B."/>
            <person name="Herpoel-Gimbert I."/>
            <person name="Ruiz-Duenas F.J."/>
            <person name="Chevret D."/>
            <person name="Hainaut M."/>
            <person name="Lin J."/>
            <person name="Wang M."/>
            <person name="Pangilinan J."/>
            <person name="Lipzen A."/>
            <person name="Lesage-Meessen L."/>
            <person name="Navarro D."/>
            <person name="Riley R."/>
            <person name="Grigoriev I.V."/>
            <person name="Zhou S."/>
            <person name="Raouche S."/>
            <person name="Rosso M.N."/>
        </authorList>
    </citation>
    <scope>NUCLEOTIDE SEQUENCE [LARGE SCALE GENOMIC DNA]</scope>
    <source>
        <strain evidence="2 3">BRFM 1820</strain>
    </source>
</reference>
<dbReference type="PANTHER" id="PTHR43968:SF6">
    <property type="entry name" value="GLUTATHIONE S-TRANSFERASE OMEGA"/>
    <property type="match status" value="1"/>
</dbReference>
<evidence type="ECO:0000313" key="3">
    <source>
        <dbReference type="Proteomes" id="UP000256964"/>
    </source>
</evidence>
<dbReference type="InterPro" id="IPR050983">
    <property type="entry name" value="GST_Omega/HSP26"/>
</dbReference>
<dbReference type="SFLD" id="SFLDG00358">
    <property type="entry name" value="Main_(cytGST)"/>
    <property type="match status" value="1"/>
</dbReference>
<organism evidence="2 3">
    <name type="scientific">Lentinus brumalis</name>
    <dbReference type="NCBI Taxonomy" id="2498619"/>
    <lineage>
        <taxon>Eukaryota</taxon>
        <taxon>Fungi</taxon>
        <taxon>Dikarya</taxon>
        <taxon>Basidiomycota</taxon>
        <taxon>Agaricomycotina</taxon>
        <taxon>Agaricomycetes</taxon>
        <taxon>Polyporales</taxon>
        <taxon>Polyporaceae</taxon>
        <taxon>Lentinus</taxon>
    </lineage>
</organism>
<dbReference type="InterPro" id="IPR036282">
    <property type="entry name" value="Glutathione-S-Trfase_C_sf"/>
</dbReference>
<feature type="domain" description="GST N-terminal" evidence="1">
    <location>
        <begin position="5"/>
        <end position="99"/>
    </location>
</feature>
<evidence type="ECO:0000313" key="2">
    <source>
        <dbReference type="EMBL" id="RDX41656.1"/>
    </source>
</evidence>
<name>A0A371CN06_9APHY</name>
<dbReference type="InterPro" id="IPR036249">
    <property type="entry name" value="Thioredoxin-like_sf"/>
</dbReference>
<evidence type="ECO:0000259" key="1">
    <source>
        <dbReference type="PROSITE" id="PS50404"/>
    </source>
</evidence>
<dbReference type="GO" id="GO:0005737">
    <property type="term" value="C:cytoplasm"/>
    <property type="evidence" value="ECO:0007669"/>
    <property type="project" value="TreeGrafter"/>
</dbReference>
<gene>
    <name evidence="2" type="ORF">OH76DRAFT_1364118</name>
</gene>
<dbReference type="CDD" id="cd00570">
    <property type="entry name" value="GST_N_family"/>
    <property type="match status" value="1"/>
</dbReference>
<accession>A0A371CN06</accession>
<dbReference type="Proteomes" id="UP000256964">
    <property type="component" value="Unassembled WGS sequence"/>
</dbReference>
<dbReference type="InterPro" id="IPR040079">
    <property type="entry name" value="Glutathione_S-Trfase"/>
</dbReference>
<dbReference type="InterPro" id="IPR004045">
    <property type="entry name" value="Glutathione_S-Trfase_N"/>
</dbReference>
<dbReference type="PROSITE" id="PS50404">
    <property type="entry name" value="GST_NTER"/>
    <property type="match status" value="1"/>
</dbReference>
<dbReference type="PANTHER" id="PTHR43968">
    <property type="match status" value="1"/>
</dbReference>
<keyword evidence="3" id="KW-1185">Reference proteome</keyword>
<dbReference type="Gene3D" id="3.40.30.10">
    <property type="entry name" value="Glutaredoxin"/>
    <property type="match status" value="1"/>
</dbReference>
<proteinExistence type="predicted"/>
<dbReference type="SUPFAM" id="SSF47616">
    <property type="entry name" value="GST C-terminal domain-like"/>
    <property type="match status" value="1"/>
</dbReference>
<dbReference type="SFLD" id="SFLDS00019">
    <property type="entry name" value="Glutathione_Transferase_(cytos"/>
    <property type="match status" value="1"/>
</dbReference>
<dbReference type="AlphaFoldDB" id="A0A371CN06"/>
<dbReference type="EMBL" id="KZ857505">
    <property type="protein sequence ID" value="RDX41656.1"/>
    <property type="molecule type" value="Genomic_DNA"/>
</dbReference>
<dbReference type="STRING" id="139420.A0A371CN06"/>
<sequence length="256" mass="28499">MSRLERITLYAAVESPFPHRVRLALEEAQVPYDIISVSLLSDKPEWFGKNVYPEAKVVPYLVYGGPKLNPGDAPSPDTLQLPESLVINEFLADILPSAKLLPADPALRAKARLFIQAVEAKILPAFVAFFFQGKPKETLLDELEGIQNKLPAEGYVVGEWSIADAAFTPFLMRIHAILKLDSHPPMMQEGAAKEALEALRSPRFARLQKYMSDNVARPSMAKTWDEAVIQKNFKIRVENMAKTGRVNSDVSTTPVQ</sequence>